<dbReference type="RefSeq" id="XP_033686678.1">
    <property type="nucleotide sequence ID" value="XM_033828335.1"/>
</dbReference>
<evidence type="ECO:0000313" key="7">
    <source>
        <dbReference type="Proteomes" id="UP000800094"/>
    </source>
</evidence>
<accession>A0A6A6IM67</accession>
<reference evidence="6" key="1">
    <citation type="journal article" date="2020" name="Stud. Mycol.">
        <title>101 Dothideomycetes genomes: a test case for predicting lifestyles and emergence of pathogens.</title>
        <authorList>
            <person name="Haridas S."/>
            <person name="Albert R."/>
            <person name="Binder M."/>
            <person name="Bloem J."/>
            <person name="Labutti K."/>
            <person name="Salamov A."/>
            <person name="Andreopoulos B."/>
            <person name="Baker S."/>
            <person name="Barry K."/>
            <person name="Bills G."/>
            <person name="Bluhm B."/>
            <person name="Cannon C."/>
            <person name="Castanera R."/>
            <person name="Culley D."/>
            <person name="Daum C."/>
            <person name="Ezra D."/>
            <person name="Gonzalez J."/>
            <person name="Henrissat B."/>
            <person name="Kuo A."/>
            <person name="Liang C."/>
            <person name="Lipzen A."/>
            <person name="Lutzoni F."/>
            <person name="Magnuson J."/>
            <person name="Mondo S."/>
            <person name="Nolan M."/>
            <person name="Ohm R."/>
            <person name="Pangilinan J."/>
            <person name="Park H.-J."/>
            <person name="Ramirez L."/>
            <person name="Alfaro M."/>
            <person name="Sun H."/>
            <person name="Tritt A."/>
            <person name="Yoshinaga Y."/>
            <person name="Zwiers L.-H."/>
            <person name="Turgeon B."/>
            <person name="Goodwin S."/>
            <person name="Spatafora J."/>
            <person name="Crous P."/>
            <person name="Grigoriev I."/>
        </authorList>
    </citation>
    <scope>NUCLEOTIDE SEQUENCE</scope>
    <source>
        <strain evidence="6">CBS 122368</strain>
    </source>
</reference>
<keyword evidence="3" id="KW-1133">Transmembrane helix</keyword>
<proteinExistence type="predicted"/>
<gene>
    <name evidence="6" type="ORF">BU26DRAFT_516457</name>
</gene>
<evidence type="ECO:0000256" key="2">
    <source>
        <dbReference type="ARBA" id="ARBA00022692"/>
    </source>
</evidence>
<keyword evidence="4" id="KW-0472">Membrane</keyword>
<comment type="subcellular location">
    <subcellularLocation>
        <location evidence="1">Membrane</location>
        <topology evidence="1">Single-pass membrane protein</topology>
    </subcellularLocation>
</comment>
<evidence type="ECO:0000256" key="3">
    <source>
        <dbReference type="ARBA" id="ARBA00022989"/>
    </source>
</evidence>
<organism evidence="6 7">
    <name type="scientific">Trematosphaeria pertusa</name>
    <dbReference type="NCBI Taxonomy" id="390896"/>
    <lineage>
        <taxon>Eukaryota</taxon>
        <taxon>Fungi</taxon>
        <taxon>Dikarya</taxon>
        <taxon>Ascomycota</taxon>
        <taxon>Pezizomycotina</taxon>
        <taxon>Dothideomycetes</taxon>
        <taxon>Pleosporomycetidae</taxon>
        <taxon>Pleosporales</taxon>
        <taxon>Massarineae</taxon>
        <taxon>Trematosphaeriaceae</taxon>
        <taxon>Trematosphaeria</taxon>
    </lineage>
</organism>
<dbReference type="EMBL" id="ML987192">
    <property type="protein sequence ID" value="KAF2251674.1"/>
    <property type="molecule type" value="Genomic_DNA"/>
</dbReference>
<keyword evidence="7" id="KW-1185">Reference proteome</keyword>
<keyword evidence="2" id="KW-0812">Transmembrane</keyword>
<dbReference type="OrthoDB" id="10039147at2759"/>
<dbReference type="GO" id="GO:0005509">
    <property type="term" value="F:calcium ion binding"/>
    <property type="evidence" value="ECO:0007669"/>
    <property type="project" value="InterPro"/>
</dbReference>
<evidence type="ECO:0000256" key="1">
    <source>
        <dbReference type="ARBA" id="ARBA00004167"/>
    </source>
</evidence>
<feature type="compositionally biased region" description="Basic and acidic residues" evidence="5">
    <location>
        <begin position="400"/>
        <end position="441"/>
    </location>
</feature>
<dbReference type="Pfam" id="PF07946">
    <property type="entry name" value="CCDC47"/>
    <property type="match status" value="1"/>
</dbReference>
<evidence type="ECO:0000313" key="6">
    <source>
        <dbReference type="EMBL" id="KAF2251674.1"/>
    </source>
</evidence>
<dbReference type="InterPro" id="IPR012879">
    <property type="entry name" value="CCDC47"/>
</dbReference>
<feature type="compositionally biased region" description="Low complexity" evidence="5">
    <location>
        <begin position="41"/>
        <end position="56"/>
    </location>
</feature>
<sequence length="452" mass="51400">MADFVKGLFGGQKPVAHPSSGGDDDFADYAGAPEPTPAAISSFTTDSAPPSSPTSTLGQAPYTAWYRVWERTTLDDFKLELYVLPFILAVVLIHLWGTRRNRNKALHWMKSHAPLLQQEFAQVGYLRPQASVDDVNAVGLMQATEKARQEAADPANMLREKKADEYMTYATGRQNVAFVDIKLTLVKRYNPLMRFGEQMLGLFFESMPAPVERMEATSYVFDGREAQIVPTFGKGGEKTKVPHSTYDGFVFAVVHKDLMKRLREDRYDLSLTATKDHAKLPVWTTVMSESAEVTDTILTPELLRAINDAGDNFEALVITDQPMDQPKKLDDTVPRKRINLSLKLQPTGTPYTSTLPLFQYFLRLPDVLVSTAHFRAEAMRRIKATREEQINKIKRIDEEEKAEERKLAGDKMKKEKRDAMLSRMSAEEQRKYLDKERERDSKKRQKRQTVKA</sequence>
<protein>
    <submittedName>
        <fullName evidence="6">DUF1682-domain-containing protein</fullName>
    </submittedName>
</protein>
<dbReference type="AlphaFoldDB" id="A0A6A6IM67"/>
<feature type="region of interest" description="Disordered" evidence="5">
    <location>
        <begin position="400"/>
        <end position="452"/>
    </location>
</feature>
<evidence type="ECO:0000256" key="5">
    <source>
        <dbReference type="SAM" id="MobiDB-lite"/>
    </source>
</evidence>
<feature type="region of interest" description="Disordered" evidence="5">
    <location>
        <begin position="38"/>
        <end position="58"/>
    </location>
</feature>
<dbReference type="PANTHER" id="PTHR12883">
    <property type="entry name" value="ADIPOCYTE-SPECIFIC PROTEIN 4-RELATED"/>
    <property type="match status" value="1"/>
</dbReference>
<dbReference type="GeneID" id="54581665"/>
<dbReference type="GO" id="GO:0016020">
    <property type="term" value="C:membrane"/>
    <property type="evidence" value="ECO:0007669"/>
    <property type="project" value="UniProtKB-SubCell"/>
</dbReference>
<feature type="compositionally biased region" description="Basic residues" evidence="5">
    <location>
        <begin position="442"/>
        <end position="452"/>
    </location>
</feature>
<evidence type="ECO:0000256" key="4">
    <source>
        <dbReference type="ARBA" id="ARBA00023136"/>
    </source>
</evidence>
<dbReference type="GO" id="GO:0032469">
    <property type="term" value="P:endoplasmic reticulum calcium ion homeostasis"/>
    <property type="evidence" value="ECO:0007669"/>
    <property type="project" value="InterPro"/>
</dbReference>
<dbReference type="GO" id="GO:0005783">
    <property type="term" value="C:endoplasmic reticulum"/>
    <property type="evidence" value="ECO:0007669"/>
    <property type="project" value="InterPro"/>
</dbReference>
<name>A0A6A6IM67_9PLEO</name>
<dbReference type="PANTHER" id="PTHR12883:SF0">
    <property type="entry name" value="PAT COMPLEX SUBUNIT CCDC47"/>
    <property type="match status" value="1"/>
</dbReference>
<dbReference type="Proteomes" id="UP000800094">
    <property type="component" value="Unassembled WGS sequence"/>
</dbReference>